<comment type="caution">
    <text evidence="1">The sequence shown here is derived from an EMBL/GenBank/DDBJ whole genome shotgun (WGS) entry which is preliminary data.</text>
</comment>
<dbReference type="EMBL" id="JANRMS010000093">
    <property type="protein sequence ID" value="KAJ3546996.1"/>
    <property type="molecule type" value="Genomic_DNA"/>
</dbReference>
<protein>
    <submittedName>
        <fullName evidence="1">Uncharacterized protein</fullName>
    </submittedName>
</protein>
<evidence type="ECO:0000313" key="1">
    <source>
        <dbReference type="EMBL" id="KAJ3546996.1"/>
    </source>
</evidence>
<name>A0ACC1SV16_9HYPO</name>
<evidence type="ECO:0000313" key="2">
    <source>
        <dbReference type="Proteomes" id="UP001148629"/>
    </source>
</evidence>
<organism evidence="1 2">
    <name type="scientific">Fusarium decemcellulare</name>
    <dbReference type="NCBI Taxonomy" id="57161"/>
    <lineage>
        <taxon>Eukaryota</taxon>
        <taxon>Fungi</taxon>
        <taxon>Dikarya</taxon>
        <taxon>Ascomycota</taxon>
        <taxon>Pezizomycotina</taxon>
        <taxon>Sordariomycetes</taxon>
        <taxon>Hypocreomycetidae</taxon>
        <taxon>Hypocreales</taxon>
        <taxon>Nectriaceae</taxon>
        <taxon>Fusarium</taxon>
        <taxon>Fusarium decemcellulare species complex</taxon>
    </lineage>
</organism>
<reference evidence="1" key="1">
    <citation type="submission" date="2022-08" db="EMBL/GenBank/DDBJ databases">
        <title>Genome Sequence of Fusarium decemcellulare.</title>
        <authorList>
            <person name="Buettner E."/>
        </authorList>
    </citation>
    <scope>NUCLEOTIDE SEQUENCE</scope>
    <source>
        <strain evidence="1">Babe19</strain>
    </source>
</reference>
<accession>A0ACC1SV16</accession>
<dbReference type="Proteomes" id="UP001148629">
    <property type="component" value="Unassembled WGS sequence"/>
</dbReference>
<keyword evidence="2" id="KW-1185">Reference proteome</keyword>
<sequence>MAEGVGKPHTCLICSASYARLSHLRRHERTHIESPSYECPFCGDAFTQTLPAATVGPARNETDDRSQHRQEQDGDIEPAIAAPSQNLAAMADNLAPGASLAGRPAHTTGDAKTTRLSELPELPFNMRSFSFLLRYTNPENNTMQDFFGVTDSSLNHNWTFDVNQLEFPKSTGDAALPCLDLVNQEPSFPQEIVPLDSFFEQHESSGRGEDGPRKWTIGRSHLENNDDVLEAKLREIASALSSTNCDDISFGAHQNRMDSIDLLFQREKIGTFVSSYFTNWHHNCPLLHRPSFDISSISPPLLTAVALMGAIYASKNSAAAARICLNAAETYIFGHSQFQELTQGSTQQSSEHAFDRIAPIQAALIISVLQHWENHSDSRHRIRLHRFPAVVQAARSLRLTTLRHSPEATVNVPQTSERWARFIKKEEGIRQVLMIWIFLVDSSHAIFHRTPPRVALTEMTGSLPCPEYIFDKDFAELERLPRSRLTFDTLPCAAECVAILLTDRWTEDMFSRFRQLDCLSLFILVSGLHEVIFSSLRAGCLENVEKRIKQALSRWKILWDLGVEKHGDSKMGCTGFFRNADEYWWLANMFLQKTSPVAANREEDLVGQDGMTGINTFIKQFAKLNV</sequence>
<gene>
    <name evidence="1" type="ORF">NM208_g1730</name>
</gene>
<proteinExistence type="predicted"/>